<keyword evidence="1" id="KW-1133">Transmembrane helix</keyword>
<reference evidence="2" key="3">
    <citation type="submission" date="2015-04" db="UniProtKB">
        <authorList>
            <consortium name="EnsemblPlants"/>
        </authorList>
    </citation>
    <scope>IDENTIFICATION</scope>
</reference>
<organism evidence="2 3">
    <name type="scientific">Leersia perrieri</name>
    <dbReference type="NCBI Taxonomy" id="77586"/>
    <lineage>
        <taxon>Eukaryota</taxon>
        <taxon>Viridiplantae</taxon>
        <taxon>Streptophyta</taxon>
        <taxon>Embryophyta</taxon>
        <taxon>Tracheophyta</taxon>
        <taxon>Spermatophyta</taxon>
        <taxon>Magnoliopsida</taxon>
        <taxon>Liliopsida</taxon>
        <taxon>Poales</taxon>
        <taxon>Poaceae</taxon>
        <taxon>BOP clade</taxon>
        <taxon>Oryzoideae</taxon>
        <taxon>Oryzeae</taxon>
        <taxon>Oryzinae</taxon>
        <taxon>Leersia</taxon>
    </lineage>
</organism>
<dbReference type="Proteomes" id="UP000032180">
    <property type="component" value="Chromosome 1"/>
</dbReference>
<dbReference type="AlphaFoldDB" id="A0A0D9VAC2"/>
<name>A0A0D9VAC2_9ORYZ</name>
<protein>
    <submittedName>
        <fullName evidence="2">Uncharacterized protein</fullName>
    </submittedName>
</protein>
<reference evidence="2 3" key="1">
    <citation type="submission" date="2012-08" db="EMBL/GenBank/DDBJ databases">
        <title>Oryza genome evolution.</title>
        <authorList>
            <person name="Wing R.A."/>
        </authorList>
    </citation>
    <scope>NUCLEOTIDE SEQUENCE</scope>
</reference>
<reference evidence="3" key="2">
    <citation type="submission" date="2013-12" db="EMBL/GenBank/DDBJ databases">
        <authorList>
            <person name="Yu Y."/>
            <person name="Lee S."/>
            <person name="de Baynast K."/>
            <person name="Wissotski M."/>
            <person name="Liu L."/>
            <person name="Talag J."/>
            <person name="Goicoechea J."/>
            <person name="Angelova A."/>
            <person name="Jetty R."/>
            <person name="Kudrna D."/>
            <person name="Golser W."/>
            <person name="Rivera L."/>
            <person name="Zhang J."/>
            <person name="Wing R."/>
        </authorList>
    </citation>
    <scope>NUCLEOTIDE SEQUENCE</scope>
</reference>
<feature type="transmembrane region" description="Helical" evidence="1">
    <location>
        <begin position="16"/>
        <end position="39"/>
    </location>
</feature>
<sequence>MRVAANRVSQAQVGVAAGPCGCAIAAPVGTLMAVAPVLIRSGEDRFRRHGHPPQVLLDGQDQFHAEEECADVKKMRCFIRSYTFQNSPI</sequence>
<dbReference type="EnsemblPlants" id="LPERR01G38540.1">
    <property type="protein sequence ID" value="LPERR01G38540.1"/>
    <property type="gene ID" value="LPERR01G38540"/>
</dbReference>
<evidence type="ECO:0000313" key="2">
    <source>
        <dbReference type="EnsemblPlants" id="LPERR01G38540.1"/>
    </source>
</evidence>
<keyword evidence="1" id="KW-0472">Membrane</keyword>
<dbReference type="HOGENOM" id="CLU_2458036_0_0_1"/>
<keyword evidence="3" id="KW-1185">Reference proteome</keyword>
<keyword evidence="1" id="KW-0812">Transmembrane</keyword>
<accession>A0A0D9VAC2</accession>
<evidence type="ECO:0000313" key="3">
    <source>
        <dbReference type="Proteomes" id="UP000032180"/>
    </source>
</evidence>
<evidence type="ECO:0000256" key="1">
    <source>
        <dbReference type="SAM" id="Phobius"/>
    </source>
</evidence>
<dbReference type="Gramene" id="LPERR01G38540.1">
    <property type="protein sequence ID" value="LPERR01G38540.1"/>
    <property type="gene ID" value="LPERR01G38540"/>
</dbReference>
<proteinExistence type="predicted"/>